<proteinExistence type="predicted"/>
<reference evidence="1" key="1">
    <citation type="submission" date="2020-07" db="EMBL/GenBank/DDBJ databases">
        <title>Multicomponent nature underlies the extraordinary mechanical properties of spider dragline silk.</title>
        <authorList>
            <person name="Kono N."/>
            <person name="Nakamura H."/>
            <person name="Mori M."/>
            <person name="Yoshida Y."/>
            <person name="Ohtoshi R."/>
            <person name="Malay A.D."/>
            <person name="Moran D.A.P."/>
            <person name="Tomita M."/>
            <person name="Numata K."/>
            <person name="Arakawa K."/>
        </authorList>
    </citation>
    <scope>NUCLEOTIDE SEQUENCE</scope>
</reference>
<sequence>MSILFPYSGSKAITVSDNDFKRSCILEAQHTLLSIWMRNEAHIIFYLCLLCWYYIRLKSQRILISEFVSCEKNKCSVPGCSSSAQFDGECWRVLRSSDE</sequence>
<accession>A0A8X6HQD0</accession>
<dbReference type="AlphaFoldDB" id="A0A8X6HQD0"/>
<dbReference type="EMBL" id="BMAO01019088">
    <property type="protein sequence ID" value="GFR28232.1"/>
    <property type="molecule type" value="Genomic_DNA"/>
</dbReference>
<dbReference type="Proteomes" id="UP000887116">
    <property type="component" value="Unassembled WGS sequence"/>
</dbReference>
<comment type="caution">
    <text evidence="1">The sequence shown here is derived from an EMBL/GenBank/DDBJ whole genome shotgun (WGS) entry which is preliminary data.</text>
</comment>
<gene>
    <name evidence="1" type="ORF">TNCT_586831</name>
</gene>
<organism evidence="1 2">
    <name type="scientific">Trichonephila clavata</name>
    <name type="common">Joro spider</name>
    <name type="synonym">Nephila clavata</name>
    <dbReference type="NCBI Taxonomy" id="2740835"/>
    <lineage>
        <taxon>Eukaryota</taxon>
        <taxon>Metazoa</taxon>
        <taxon>Ecdysozoa</taxon>
        <taxon>Arthropoda</taxon>
        <taxon>Chelicerata</taxon>
        <taxon>Arachnida</taxon>
        <taxon>Araneae</taxon>
        <taxon>Araneomorphae</taxon>
        <taxon>Entelegynae</taxon>
        <taxon>Araneoidea</taxon>
        <taxon>Nephilidae</taxon>
        <taxon>Trichonephila</taxon>
    </lineage>
</organism>
<keyword evidence="2" id="KW-1185">Reference proteome</keyword>
<name>A0A8X6HQD0_TRICU</name>
<protein>
    <submittedName>
        <fullName evidence="1">Uncharacterized protein</fullName>
    </submittedName>
</protein>
<evidence type="ECO:0000313" key="2">
    <source>
        <dbReference type="Proteomes" id="UP000887116"/>
    </source>
</evidence>
<evidence type="ECO:0000313" key="1">
    <source>
        <dbReference type="EMBL" id="GFR28232.1"/>
    </source>
</evidence>